<feature type="compositionally biased region" description="Low complexity" evidence="1">
    <location>
        <begin position="147"/>
        <end position="157"/>
    </location>
</feature>
<evidence type="ECO:0000313" key="2">
    <source>
        <dbReference type="EMBL" id="GEU93206.1"/>
    </source>
</evidence>
<gene>
    <name evidence="2" type="ORF">Tci_065184</name>
</gene>
<reference evidence="2" key="1">
    <citation type="journal article" date="2019" name="Sci. Rep.">
        <title>Draft genome of Tanacetum cinerariifolium, the natural source of mosquito coil.</title>
        <authorList>
            <person name="Yamashiro T."/>
            <person name="Shiraishi A."/>
            <person name="Satake H."/>
            <person name="Nakayama K."/>
        </authorList>
    </citation>
    <scope>NUCLEOTIDE SEQUENCE</scope>
</reference>
<feature type="compositionally biased region" description="Polar residues" evidence="1">
    <location>
        <begin position="176"/>
        <end position="188"/>
    </location>
</feature>
<dbReference type="AlphaFoldDB" id="A0A6L2P4G6"/>
<accession>A0A6L2P4G6</accession>
<dbReference type="EMBL" id="BKCJ010010800">
    <property type="protein sequence ID" value="GEU93206.1"/>
    <property type="molecule type" value="Genomic_DNA"/>
</dbReference>
<evidence type="ECO:0000256" key="1">
    <source>
        <dbReference type="SAM" id="MobiDB-lite"/>
    </source>
</evidence>
<sequence length="252" mass="27977">MGFGEWNVNTWRGDLLLLSNSFQIDLLDENAAYKCSFLLGRVSLSQRMDPPTLYLLSEPRWDYDPGKLWCCSGFNVRAVLLKSGTKPIAINIPFSTARPTLNSAQQNITSFVKTTHPNVKRPFERKSTAKNKGWVPTVRPKIPTVSPKVPAAKPAVAADKRNKGKAASARWIWKPKQNSSDQGSNFNGVSGIPQDNIDDKGYSDSGCSRHMNGNISYLSEGLLLRLRISRELVMEVVRDSREEVEVLAGKVG</sequence>
<feature type="region of interest" description="Disordered" evidence="1">
    <location>
        <begin position="127"/>
        <end position="160"/>
    </location>
</feature>
<organism evidence="2">
    <name type="scientific">Tanacetum cinerariifolium</name>
    <name type="common">Dalmatian daisy</name>
    <name type="synonym">Chrysanthemum cinerariifolium</name>
    <dbReference type="NCBI Taxonomy" id="118510"/>
    <lineage>
        <taxon>Eukaryota</taxon>
        <taxon>Viridiplantae</taxon>
        <taxon>Streptophyta</taxon>
        <taxon>Embryophyta</taxon>
        <taxon>Tracheophyta</taxon>
        <taxon>Spermatophyta</taxon>
        <taxon>Magnoliopsida</taxon>
        <taxon>eudicotyledons</taxon>
        <taxon>Gunneridae</taxon>
        <taxon>Pentapetalae</taxon>
        <taxon>asterids</taxon>
        <taxon>campanulids</taxon>
        <taxon>Asterales</taxon>
        <taxon>Asteraceae</taxon>
        <taxon>Asteroideae</taxon>
        <taxon>Anthemideae</taxon>
        <taxon>Anthemidinae</taxon>
        <taxon>Tanacetum</taxon>
    </lineage>
</organism>
<feature type="region of interest" description="Disordered" evidence="1">
    <location>
        <begin position="176"/>
        <end position="195"/>
    </location>
</feature>
<name>A0A6L2P4G6_TANCI</name>
<proteinExistence type="predicted"/>
<protein>
    <submittedName>
        <fullName evidence="2">Uncharacterized protein</fullName>
    </submittedName>
</protein>
<comment type="caution">
    <text evidence="2">The sequence shown here is derived from an EMBL/GenBank/DDBJ whole genome shotgun (WGS) entry which is preliminary data.</text>
</comment>